<dbReference type="InterPro" id="IPR016032">
    <property type="entry name" value="Sig_transdc_resp-reg_C-effctor"/>
</dbReference>
<organism evidence="3 4">
    <name type="scientific">Sphingomonas guangdongensis</name>
    <dbReference type="NCBI Taxonomy" id="1141890"/>
    <lineage>
        <taxon>Bacteria</taxon>
        <taxon>Pseudomonadati</taxon>
        <taxon>Pseudomonadota</taxon>
        <taxon>Alphaproteobacteria</taxon>
        <taxon>Sphingomonadales</taxon>
        <taxon>Sphingomonadaceae</taxon>
        <taxon>Sphingomonas</taxon>
    </lineage>
</organism>
<dbReference type="SMART" id="SM00421">
    <property type="entry name" value="HTH_LUXR"/>
    <property type="match status" value="1"/>
</dbReference>
<dbReference type="PRINTS" id="PR00038">
    <property type="entry name" value="HTHLUXR"/>
</dbReference>
<dbReference type="SUPFAM" id="SSF46894">
    <property type="entry name" value="C-terminal effector domain of the bipartite response regulators"/>
    <property type="match status" value="1"/>
</dbReference>
<dbReference type="GO" id="GO:0003677">
    <property type="term" value="F:DNA binding"/>
    <property type="evidence" value="ECO:0007669"/>
    <property type="project" value="InterPro"/>
</dbReference>
<feature type="region of interest" description="Disordered" evidence="1">
    <location>
        <begin position="1"/>
        <end position="22"/>
    </location>
</feature>
<gene>
    <name evidence="3" type="ORF">SAMN06297144_1559</name>
</gene>
<reference evidence="3 4" key="1">
    <citation type="submission" date="2017-07" db="EMBL/GenBank/DDBJ databases">
        <authorList>
            <person name="Sun Z.S."/>
            <person name="Albrecht U."/>
            <person name="Echele G."/>
            <person name="Lee C.C."/>
        </authorList>
    </citation>
    <scope>NUCLEOTIDE SEQUENCE [LARGE SCALE GENOMIC DNA]</scope>
    <source>
        <strain evidence="3 4">CGMCC 1.12672</strain>
    </source>
</reference>
<dbReference type="InterPro" id="IPR036388">
    <property type="entry name" value="WH-like_DNA-bd_sf"/>
</dbReference>
<keyword evidence="4" id="KW-1185">Reference proteome</keyword>
<protein>
    <submittedName>
        <fullName evidence="3">Regulatory protein, luxR family</fullName>
    </submittedName>
</protein>
<evidence type="ECO:0000256" key="1">
    <source>
        <dbReference type="SAM" id="MobiDB-lite"/>
    </source>
</evidence>
<evidence type="ECO:0000259" key="2">
    <source>
        <dbReference type="PROSITE" id="PS00622"/>
    </source>
</evidence>
<dbReference type="OrthoDB" id="9807052at2"/>
<feature type="domain" description="HTH luxR-type" evidence="2">
    <location>
        <begin position="84"/>
        <end position="111"/>
    </location>
</feature>
<dbReference type="RefSeq" id="WP_097063480.1">
    <property type="nucleotide sequence ID" value="NZ_OBMI01000002.1"/>
</dbReference>
<dbReference type="Gene3D" id="1.10.10.10">
    <property type="entry name" value="Winged helix-like DNA-binding domain superfamily/Winged helix DNA-binding domain"/>
    <property type="match status" value="1"/>
</dbReference>
<dbReference type="GO" id="GO:0006355">
    <property type="term" value="P:regulation of DNA-templated transcription"/>
    <property type="evidence" value="ECO:0007669"/>
    <property type="project" value="InterPro"/>
</dbReference>
<accession>A0A285QY15</accession>
<dbReference type="Pfam" id="PF00196">
    <property type="entry name" value="GerE"/>
    <property type="match status" value="1"/>
</dbReference>
<dbReference type="InterPro" id="IPR000792">
    <property type="entry name" value="Tscrpt_reg_LuxR_C"/>
</dbReference>
<evidence type="ECO:0000313" key="4">
    <source>
        <dbReference type="Proteomes" id="UP000219494"/>
    </source>
</evidence>
<proteinExistence type="predicted"/>
<evidence type="ECO:0000313" key="3">
    <source>
        <dbReference type="EMBL" id="SOB86454.1"/>
    </source>
</evidence>
<dbReference type="PROSITE" id="PS00622">
    <property type="entry name" value="HTH_LUXR_1"/>
    <property type="match status" value="1"/>
</dbReference>
<name>A0A285QY15_9SPHN</name>
<sequence>MTRDTVAGAVPAHRPRSGEGVSDTAELTRLVELLRQHEAAQPTRPDVRIGEFLVDGMRVPLPFLAGLQSLTRTEAAALRLLGWGRANADIGLLLGMNESTVRSHLNNAVGKLGIDGMRKLGCIAGLLFHPLD</sequence>
<dbReference type="EMBL" id="OBMI01000002">
    <property type="protein sequence ID" value="SOB86454.1"/>
    <property type="molecule type" value="Genomic_DNA"/>
</dbReference>
<dbReference type="Proteomes" id="UP000219494">
    <property type="component" value="Unassembled WGS sequence"/>
</dbReference>
<dbReference type="AlphaFoldDB" id="A0A285QY15"/>